<dbReference type="PANTHER" id="PTHR13022:SF0">
    <property type="entry name" value="EUKARYOTIC TRANSLATION INITIATION FACTOR 3 SUBUNIT K"/>
    <property type="match status" value="1"/>
</dbReference>
<dbReference type="GO" id="GO:0003743">
    <property type="term" value="F:translation initiation factor activity"/>
    <property type="evidence" value="ECO:0007669"/>
    <property type="project" value="UniProtKB-KW"/>
</dbReference>
<dbReference type="InterPro" id="IPR016024">
    <property type="entry name" value="ARM-type_fold"/>
</dbReference>
<dbReference type="GO" id="GO:0006446">
    <property type="term" value="P:regulation of translational initiation"/>
    <property type="evidence" value="ECO:0007669"/>
    <property type="project" value="InterPro"/>
</dbReference>
<comment type="caution">
    <text evidence="1">The sequence shown here is derived from an EMBL/GenBank/DDBJ whole genome shotgun (WGS) entry which is preliminary data.</text>
</comment>
<reference evidence="1 2" key="1">
    <citation type="submission" date="2015-01" db="EMBL/GenBank/DDBJ databases">
        <title>Evolution of Trichinella species and genotypes.</title>
        <authorList>
            <person name="Korhonen P.K."/>
            <person name="Edoardo P."/>
            <person name="Giuseppe L.R."/>
            <person name="Gasser R.B."/>
        </authorList>
    </citation>
    <scope>NUCLEOTIDE SEQUENCE [LARGE SCALE GENOMIC DNA]</scope>
    <source>
        <strain evidence="1">ISS417</strain>
    </source>
</reference>
<name>A0A0V0TEP9_9BILA</name>
<dbReference type="OrthoDB" id="5928633at2759"/>
<dbReference type="GO" id="GO:0043022">
    <property type="term" value="F:ribosome binding"/>
    <property type="evidence" value="ECO:0007669"/>
    <property type="project" value="InterPro"/>
</dbReference>
<keyword evidence="1" id="KW-0396">Initiation factor</keyword>
<keyword evidence="2" id="KW-1185">Reference proteome</keyword>
<accession>A0A0V0TEP9</accession>
<evidence type="ECO:0000313" key="2">
    <source>
        <dbReference type="Proteomes" id="UP000055048"/>
    </source>
</evidence>
<evidence type="ECO:0000313" key="1">
    <source>
        <dbReference type="EMBL" id="KRX37483.1"/>
    </source>
</evidence>
<organism evidence="1 2">
    <name type="scientific">Trichinella murrelli</name>
    <dbReference type="NCBI Taxonomy" id="144512"/>
    <lineage>
        <taxon>Eukaryota</taxon>
        <taxon>Metazoa</taxon>
        <taxon>Ecdysozoa</taxon>
        <taxon>Nematoda</taxon>
        <taxon>Enoplea</taxon>
        <taxon>Dorylaimia</taxon>
        <taxon>Trichinellida</taxon>
        <taxon>Trichinellidae</taxon>
        <taxon>Trichinella</taxon>
    </lineage>
</organism>
<dbReference type="PANTHER" id="PTHR13022">
    <property type="entry name" value="EUKARYOTIC TRANSLATION INITIATION FACTOR 3 SUBUNIT 11"/>
    <property type="match status" value="1"/>
</dbReference>
<dbReference type="InterPro" id="IPR009374">
    <property type="entry name" value="eIF3k"/>
</dbReference>
<dbReference type="GO" id="GO:0005852">
    <property type="term" value="C:eukaryotic translation initiation factor 3 complex"/>
    <property type="evidence" value="ECO:0007669"/>
    <property type="project" value="InterPro"/>
</dbReference>
<dbReference type="Gene3D" id="1.25.40.250">
    <property type="entry name" value="ARM repeat, domain 1"/>
    <property type="match status" value="1"/>
</dbReference>
<sequence length="109" mass="12611">MEYNQDNIEFLEKHVGEQCDKQSVYMEANLTLLKLCQQNLNWYNETIVCSIILKCIMALAAADIILTKCLLDGWNLNCKPNVFTKAYAKNDTIDYNTLVPKRRQKSISM</sequence>
<gene>
    <name evidence="1" type="primary">eif3k</name>
    <name evidence="1" type="ORF">T05_11527</name>
</gene>
<protein>
    <submittedName>
        <fullName evidence="1">Eukaryotic translation initiation factor 3 subunit K</fullName>
    </submittedName>
</protein>
<dbReference type="SUPFAM" id="SSF48371">
    <property type="entry name" value="ARM repeat"/>
    <property type="match status" value="1"/>
</dbReference>
<dbReference type="Proteomes" id="UP000055048">
    <property type="component" value="Unassembled WGS sequence"/>
</dbReference>
<dbReference type="InterPro" id="IPR016020">
    <property type="entry name" value="Transl_init_fac_sub12_N_euk"/>
</dbReference>
<keyword evidence="1" id="KW-0648">Protein biosynthesis</keyword>
<dbReference type="EMBL" id="JYDJ01000308">
    <property type="protein sequence ID" value="KRX37483.1"/>
    <property type="molecule type" value="Genomic_DNA"/>
</dbReference>
<dbReference type="AlphaFoldDB" id="A0A0V0TEP9"/>
<dbReference type="STRING" id="144512.A0A0V0TEP9"/>
<proteinExistence type="predicted"/>